<dbReference type="Pfam" id="PF00078">
    <property type="entry name" value="RVT_1"/>
    <property type="match status" value="1"/>
</dbReference>
<dbReference type="AlphaFoldDB" id="A0A5P9NW31"/>
<dbReference type="SUPFAM" id="SSF56672">
    <property type="entry name" value="DNA/RNA polymerases"/>
    <property type="match status" value="1"/>
</dbReference>
<dbReference type="RefSeq" id="YP_009710056.1">
    <property type="nucleotide sequence ID" value="NC_045180.1"/>
</dbReference>
<protein>
    <recommendedName>
        <fullName evidence="1">Reverse transcriptase domain-containing protein</fullName>
    </recommendedName>
</protein>
<reference evidence="2" key="1">
    <citation type="submission" date="2019-10" db="EMBL/GenBank/DDBJ databases">
        <title>Complete mitogenome of the streptophyte green alga Coleochaete scutata (Coleochaetophyceae).</title>
        <authorList>
            <person name="Turmel M."/>
            <person name="Otis C."/>
            <person name="Lemieux C."/>
        </authorList>
    </citation>
    <scope>NUCLEOTIDE SEQUENCE</scope>
</reference>
<evidence type="ECO:0000313" key="2">
    <source>
        <dbReference type="EMBL" id="QFU80161.1"/>
    </source>
</evidence>
<dbReference type="Pfam" id="PF21368">
    <property type="entry name" value="AI2M-like_HNH"/>
    <property type="match status" value="1"/>
</dbReference>
<dbReference type="PANTHER" id="PTHR33642:SF4">
    <property type="entry name" value="COX1_OXI3 INTRON 1 PROTEIN-RELATED"/>
    <property type="match status" value="1"/>
</dbReference>
<accession>A0A5P9NW31</accession>
<dbReference type="PROSITE" id="PS50878">
    <property type="entry name" value="RT_POL"/>
    <property type="match status" value="1"/>
</dbReference>
<dbReference type="EMBL" id="MN613583">
    <property type="protein sequence ID" value="QFU80161.1"/>
    <property type="molecule type" value="Genomic_DNA"/>
</dbReference>
<dbReference type="PANTHER" id="PTHR33642">
    <property type="entry name" value="COX1/OXI3 INTRON 1 PROTEIN-RELATED"/>
    <property type="match status" value="1"/>
</dbReference>
<proteinExistence type="predicted"/>
<organism evidence="2">
    <name type="scientific">Coleochaete scutata</name>
    <dbReference type="NCBI Taxonomy" id="3125"/>
    <lineage>
        <taxon>Eukaryota</taxon>
        <taxon>Viridiplantae</taxon>
        <taxon>Streptophyta</taxon>
        <taxon>Coleochaetophyceae</taxon>
        <taxon>Coleochaetales</taxon>
        <taxon>Coleochaetaceae</taxon>
        <taxon>Coleochaete</taxon>
    </lineage>
</organism>
<dbReference type="InterPro" id="IPR043502">
    <property type="entry name" value="DNA/RNA_pol_sf"/>
</dbReference>
<dbReference type="InterPro" id="IPR049030">
    <property type="entry name" value="AI2M-like_HNH"/>
</dbReference>
<dbReference type="GO" id="GO:0090615">
    <property type="term" value="P:mitochondrial mRNA processing"/>
    <property type="evidence" value="ECO:0007669"/>
    <property type="project" value="TreeGrafter"/>
</dbReference>
<gene>
    <name evidence="2" type="primary">orf656</name>
</gene>
<dbReference type="GO" id="GO:0006315">
    <property type="term" value="P:homing of group II introns"/>
    <property type="evidence" value="ECO:0007669"/>
    <property type="project" value="TreeGrafter"/>
</dbReference>
<evidence type="ECO:0000259" key="1">
    <source>
        <dbReference type="PROSITE" id="PS50878"/>
    </source>
</evidence>
<name>A0A5P9NW31_COLSC</name>
<dbReference type="GO" id="GO:0005739">
    <property type="term" value="C:mitochondrion"/>
    <property type="evidence" value="ECO:0007669"/>
    <property type="project" value="TreeGrafter"/>
</dbReference>
<feature type="domain" description="Reverse transcriptase" evidence="1">
    <location>
        <begin position="124"/>
        <end position="411"/>
    </location>
</feature>
<sequence length="656" mass="74654">MGNTEKLRYEDMKKNLLNRWADIGTLALPKGRKAYGKGVFVVGRPFSSGNTAEGTQESEPRLLKQLIDEVKKGKTKFDNLIEVISDKATLILAYELIKSKPGQMTRGADSLTLDATSLKSISQWGQTLAEGSFAFTPARRIRIPKQSFGPGREEKRPLTIASPRQKVIQKAIALVIEAVYEPIFLNESHGFRPNRGTHSALKMVDQQFKGVAWVIEADITKCFDSIPHKRLLEILGRRIKCQKTLNLIESGLKAGFIEFGKLSEGGDTGIAQGSVLSPLLCNIYLHELDNYMKGVMESCNKGKTRRKSLEYARLQYALGKAKSGKERRQIFLSLRNVKSKDMLDPNFVRVKYVRYADDFIVGIAGHKTLAIKIQSDIEDFLKNELDLSLSNAKTKLTHFRSDQVEFLGALIQNRNPQNKKVASIVRGDKKYKARVNPYLSFHISIPKLIRRLVERSVYKWDKTGSSAQPTAVRRLVNLDHADIVRYYNHLIHGFISYYSFADNFSRLSNIVHGLKHSCALTLALKYKLRFRSKVFKRFGSFLKEPDTKVQIAIPKTFKRMRKFAVSAPIPLSRTERAWSLKLTRSGLLKTCVVCGTGPVEMHHLRKIKELVGRRHLNWFTIQMAAINRKQIPLCREHHIKLHRNTMSQSEKEAFRS</sequence>
<dbReference type="CDD" id="cd01651">
    <property type="entry name" value="RT_G2_intron"/>
    <property type="match status" value="1"/>
</dbReference>
<dbReference type="Pfam" id="PF01348">
    <property type="entry name" value="Intron_maturas2"/>
    <property type="match status" value="1"/>
</dbReference>
<dbReference type="GO" id="GO:0003964">
    <property type="term" value="F:RNA-directed DNA polymerase activity"/>
    <property type="evidence" value="ECO:0007669"/>
    <property type="project" value="TreeGrafter"/>
</dbReference>
<keyword evidence="2" id="KW-0496">Mitochondrion</keyword>
<dbReference type="GeneID" id="42369886"/>
<geneLocation type="mitochondrion" evidence="2"/>
<dbReference type="InterPro" id="IPR000477">
    <property type="entry name" value="RT_dom"/>
</dbReference>
<dbReference type="InterPro" id="IPR024937">
    <property type="entry name" value="Domain_X"/>
</dbReference>